<evidence type="ECO:0000259" key="6">
    <source>
        <dbReference type="Pfam" id="PF17837"/>
    </source>
</evidence>
<evidence type="ECO:0000256" key="1">
    <source>
        <dbReference type="ARBA" id="ARBA00022679"/>
    </source>
</evidence>
<feature type="binding site" evidence="3">
    <location>
        <position position="158"/>
    </location>
    <ligand>
        <name>Mg(2+)</name>
        <dbReference type="ChEBI" id="CHEBI:18420"/>
    </ligand>
</feature>
<protein>
    <submittedName>
        <fullName evidence="7">4'-phosphopantetheinyl transferase superfamily protein</fullName>
    </submittedName>
</protein>
<proteinExistence type="predicted"/>
<feature type="binding site" evidence="2">
    <location>
        <position position="100"/>
    </location>
    <ligand>
        <name>CoA</name>
        <dbReference type="ChEBI" id="CHEBI:57287"/>
    </ligand>
</feature>
<dbReference type="GO" id="GO:0009366">
    <property type="term" value="C:enterobactin synthetase complex"/>
    <property type="evidence" value="ECO:0007669"/>
    <property type="project" value="InterPro"/>
</dbReference>
<feature type="binding site" evidence="2">
    <location>
        <position position="158"/>
    </location>
    <ligand>
        <name>CoA</name>
        <dbReference type="ChEBI" id="CHEBI:57287"/>
    </ligand>
</feature>
<evidence type="ECO:0000313" key="8">
    <source>
        <dbReference type="Proteomes" id="UP000316541"/>
    </source>
</evidence>
<dbReference type="Pfam" id="PF01648">
    <property type="entry name" value="ACPS"/>
    <property type="match status" value="1"/>
</dbReference>
<dbReference type="PRINTS" id="PR01399">
    <property type="entry name" value="ENTSNTHTASED"/>
</dbReference>
<organism evidence="7 8">
    <name type="scientific">Microbispora hainanensis</name>
    <dbReference type="NCBI Taxonomy" id="568844"/>
    <lineage>
        <taxon>Bacteria</taxon>
        <taxon>Bacillati</taxon>
        <taxon>Actinomycetota</taxon>
        <taxon>Actinomycetes</taxon>
        <taxon>Streptosporangiales</taxon>
        <taxon>Streptosporangiaceae</taxon>
        <taxon>Microbispora</taxon>
    </lineage>
</organism>
<accession>A0A544YQS9</accession>
<evidence type="ECO:0000259" key="5">
    <source>
        <dbReference type="Pfam" id="PF01648"/>
    </source>
</evidence>
<evidence type="ECO:0000256" key="4">
    <source>
        <dbReference type="SAM" id="MobiDB-lite"/>
    </source>
</evidence>
<comment type="caution">
    <text evidence="7">The sequence shown here is derived from an EMBL/GenBank/DDBJ whole genome shotgun (WGS) entry which is preliminary data.</text>
</comment>
<dbReference type="Pfam" id="PF17837">
    <property type="entry name" value="4PPT_N"/>
    <property type="match status" value="1"/>
</dbReference>
<feature type="region of interest" description="Disordered" evidence="4">
    <location>
        <begin position="1"/>
        <end position="28"/>
    </location>
</feature>
<feature type="domain" description="4'-phosphopantetheinyl transferase" evidence="5">
    <location>
        <begin position="154"/>
        <end position="227"/>
    </location>
</feature>
<dbReference type="Proteomes" id="UP000316541">
    <property type="component" value="Unassembled WGS sequence"/>
</dbReference>
<dbReference type="AlphaFoldDB" id="A0A544YQS9"/>
<feature type="binding site" evidence="3">
    <location>
        <position position="160"/>
    </location>
    <ligand>
        <name>Mg(2+)</name>
        <dbReference type="ChEBI" id="CHEBI:18420"/>
    </ligand>
</feature>
<gene>
    <name evidence="7" type="ORF">FLX08_22025</name>
</gene>
<feature type="binding site" evidence="2">
    <location>
        <position position="202"/>
    </location>
    <ligand>
        <name>CoA</name>
        <dbReference type="ChEBI" id="CHEBI:57287"/>
    </ligand>
</feature>
<evidence type="ECO:0000256" key="3">
    <source>
        <dbReference type="PIRSR" id="PIRSR603542-2"/>
    </source>
</evidence>
<dbReference type="GO" id="GO:0000287">
    <property type="term" value="F:magnesium ion binding"/>
    <property type="evidence" value="ECO:0007669"/>
    <property type="project" value="InterPro"/>
</dbReference>
<dbReference type="GO" id="GO:0008897">
    <property type="term" value="F:holo-[acyl-carrier-protein] synthase activity"/>
    <property type="evidence" value="ECO:0007669"/>
    <property type="project" value="InterPro"/>
</dbReference>
<evidence type="ECO:0000256" key="2">
    <source>
        <dbReference type="PIRSR" id="PIRSR603542-1"/>
    </source>
</evidence>
<dbReference type="PANTHER" id="PTHR38096">
    <property type="entry name" value="ENTEROBACTIN SYNTHASE COMPONENT D"/>
    <property type="match status" value="1"/>
</dbReference>
<keyword evidence="3" id="KW-0460">Magnesium</keyword>
<evidence type="ECO:0000313" key="7">
    <source>
        <dbReference type="EMBL" id="TQS19057.1"/>
    </source>
</evidence>
<dbReference type="PANTHER" id="PTHR38096:SF1">
    <property type="entry name" value="ENTEROBACTIN SYNTHASE COMPONENT D"/>
    <property type="match status" value="1"/>
</dbReference>
<keyword evidence="3" id="KW-0479">Metal-binding</keyword>
<sequence>MDGQRPAASRAVRGGSPGRTLTSLTGDPIPPAEVEYLRRLLPPGVRLTALDPAQVDTRSPHPAQAGACLPQIGGRSLHPAEAALVPRSDLLRKRQFIAGRLCARAALREIGAEAGPLLVRPDGSPDWPADVRGSISHKPRLCIVAVGSAAAVGGLGIDLEPAQELPQAVWRSVLTDGEQARISIGRIHHGRLEPRLIFSAKESYYKWYRSAGGLHDIGFHDVEVDFRGSEIRYHPREPLPTTFGRCVVGGKWLITITWSNPLNES</sequence>
<dbReference type="InterPro" id="IPR003542">
    <property type="entry name" value="Enbac_synth_compD-like"/>
</dbReference>
<feature type="domain" description="4'-phosphopantetheinyl transferase N-terminal" evidence="6">
    <location>
        <begin position="81"/>
        <end position="146"/>
    </location>
</feature>
<name>A0A544YQS9_9ACTN</name>
<dbReference type="EMBL" id="VIRM01000027">
    <property type="protein sequence ID" value="TQS19057.1"/>
    <property type="molecule type" value="Genomic_DNA"/>
</dbReference>
<dbReference type="InterPro" id="IPR037143">
    <property type="entry name" value="4-PPantetheinyl_Trfase_dom_sf"/>
</dbReference>
<dbReference type="SUPFAM" id="SSF56214">
    <property type="entry name" value="4'-phosphopantetheinyl transferase"/>
    <property type="match status" value="1"/>
</dbReference>
<feature type="binding site" evidence="2">
    <location>
        <position position="92"/>
    </location>
    <ligand>
        <name>CoA</name>
        <dbReference type="ChEBI" id="CHEBI:57287"/>
    </ligand>
</feature>
<dbReference type="InterPro" id="IPR008278">
    <property type="entry name" value="4-PPantetheinyl_Trfase_dom"/>
</dbReference>
<comment type="cofactor">
    <cofactor evidence="3">
        <name>Mg(2+)</name>
        <dbReference type="ChEBI" id="CHEBI:18420"/>
    </cofactor>
</comment>
<dbReference type="GO" id="GO:0005886">
    <property type="term" value="C:plasma membrane"/>
    <property type="evidence" value="ECO:0007669"/>
    <property type="project" value="TreeGrafter"/>
</dbReference>
<reference evidence="7 8" key="1">
    <citation type="submission" date="2019-07" db="EMBL/GenBank/DDBJ databases">
        <title>Microbispora hainanensis DSM 45428.</title>
        <authorList>
            <person name="Thawai C."/>
        </authorList>
    </citation>
    <scope>NUCLEOTIDE SEQUENCE [LARGE SCALE GENOMIC DNA]</scope>
    <source>
        <strain evidence="7 8">DSM 45428</strain>
    </source>
</reference>
<keyword evidence="1 7" id="KW-0808">Transferase</keyword>
<dbReference type="GO" id="GO:0009239">
    <property type="term" value="P:enterobactin biosynthetic process"/>
    <property type="evidence" value="ECO:0007669"/>
    <property type="project" value="InterPro"/>
</dbReference>
<feature type="binding site" evidence="2">
    <location>
        <position position="206"/>
    </location>
    <ligand>
        <name>CoA</name>
        <dbReference type="ChEBI" id="CHEBI:57287"/>
    </ligand>
</feature>
<dbReference type="InterPro" id="IPR041354">
    <property type="entry name" value="4PPT_N"/>
</dbReference>
<feature type="binding site" evidence="2">
    <location>
        <begin position="136"/>
        <end position="137"/>
    </location>
    <ligand>
        <name>CoA</name>
        <dbReference type="ChEBI" id="CHEBI:57287"/>
    </ligand>
</feature>